<evidence type="ECO:0000313" key="3">
    <source>
        <dbReference type="Proteomes" id="UP001321700"/>
    </source>
</evidence>
<organism evidence="2 3">
    <name type="scientific">Rhodoferax potami</name>
    <dbReference type="NCBI Taxonomy" id="3068338"/>
    <lineage>
        <taxon>Bacteria</taxon>
        <taxon>Pseudomonadati</taxon>
        <taxon>Pseudomonadota</taxon>
        <taxon>Betaproteobacteria</taxon>
        <taxon>Burkholderiales</taxon>
        <taxon>Comamonadaceae</taxon>
        <taxon>Rhodoferax</taxon>
    </lineage>
</organism>
<dbReference type="Proteomes" id="UP001321700">
    <property type="component" value="Unassembled WGS sequence"/>
</dbReference>
<name>A0ABU3KLP9_9BURK</name>
<feature type="domain" description="N-acetyltransferase" evidence="1">
    <location>
        <begin position="1"/>
        <end position="76"/>
    </location>
</feature>
<proteinExistence type="predicted"/>
<reference evidence="2 3" key="1">
    <citation type="submission" date="2023-08" db="EMBL/GenBank/DDBJ databases">
        <title>Rhodoferax potami sp. nov. and Rhodoferax mekongensis sp. nov., isolated from the Mekong River in Thailand.</title>
        <authorList>
            <person name="Kitikhun S."/>
            <person name="Charoenyingcharoen P."/>
            <person name="Siriarchawattana P."/>
            <person name="Likhitrattanapisal S."/>
            <person name="Nilsakha T."/>
            <person name="Chanpet A."/>
            <person name="Rattanawaree P."/>
            <person name="Ingsriswang S."/>
        </authorList>
    </citation>
    <scope>NUCLEOTIDE SEQUENCE [LARGE SCALE GENOMIC DNA]</scope>
    <source>
        <strain evidence="2 3">TBRC 17660</strain>
    </source>
</reference>
<dbReference type="EMBL" id="JAVBIK010000001">
    <property type="protein sequence ID" value="MDT7518373.1"/>
    <property type="molecule type" value="Genomic_DNA"/>
</dbReference>
<accession>A0ABU3KLP9</accession>
<protein>
    <recommendedName>
        <fullName evidence="1">N-acetyltransferase domain-containing protein</fullName>
    </recommendedName>
</protein>
<evidence type="ECO:0000313" key="2">
    <source>
        <dbReference type="EMBL" id="MDT7518373.1"/>
    </source>
</evidence>
<dbReference type="SUPFAM" id="SSF55729">
    <property type="entry name" value="Acyl-CoA N-acyltransferases (Nat)"/>
    <property type="match status" value="1"/>
</dbReference>
<dbReference type="Pfam" id="PF00583">
    <property type="entry name" value="Acetyltransf_1"/>
    <property type="match status" value="1"/>
</dbReference>
<keyword evidence="3" id="KW-1185">Reference proteome</keyword>
<evidence type="ECO:0000259" key="1">
    <source>
        <dbReference type="PROSITE" id="PS51186"/>
    </source>
</evidence>
<dbReference type="RefSeq" id="WP_313874143.1">
    <property type="nucleotide sequence ID" value="NZ_JAVBIK010000001.1"/>
</dbReference>
<sequence>MAPSLRGHGIGGRLYERAALHARNEGVEVLQIQALAENAAMLAIARKRGATVHRHGSESEAYLKLPRADLESRLRELAGEYWAGLHYSLVAQSRIWVEMLKGFQSVRSRAIAAAKICSP</sequence>
<dbReference type="InterPro" id="IPR000182">
    <property type="entry name" value="GNAT_dom"/>
</dbReference>
<dbReference type="PROSITE" id="PS51186">
    <property type="entry name" value="GNAT"/>
    <property type="match status" value="1"/>
</dbReference>
<dbReference type="InterPro" id="IPR016181">
    <property type="entry name" value="Acyl_CoA_acyltransferase"/>
</dbReference>
<dbReference type="Gene3D" id="3.40.630.30">
    <property type="match status" value="1"/>
</dbReference>
<gene>
    <name evidence="2" type="ORF">RAE19_06450</name>
</gene>
<comment type="caution">
    <text evidence="2">The sequence shown here is derived from an EMBL/GenBank/DDBJ whole genome shotgun (WGS) entry which is preliminary data.</text>
</comment>